<evidence type="ECO:0000256" key="1">
    <source>
        <dbReference type="ARBA" id="ARBA00004651"/>
    </source>
</evidence>
<comment type="similarity">
    <text evidence="2">Belongs to the HupC/HyaC/HydC family.</text>
</comment>
<evidence type="ECO:0000256" key="12">
    <source>
        <dbReference type="ARBA" id="ARBA00072962"/>
    </source>
</evidence>
<dbReference type="FunFam" id="1.20.950.20:FF:000003">
    <property type="entry name" value="Ni/Fe-hydrogenase 1 b-type cytochrome subunit"/>
    <property type="match status" value="1"/>
</dbReference>
<evidence type="ECO:0000256" key="4">
    <source>
        <dbReference type="ARBA" id="ARBA00022475"/>
    </source>
</evidence>
<dbReference type="AlphaFoldDB" id="A0A086XVW4"/>
<dbReference type="STRING" id="1105367.CG50_02345"/>
<dbReference type="PROSITE" id="PS00883">
    <property type="entry name" value="NI_HGENASE_CYTB_2"/>
    <property type="match status" value="1"/>
</dbReference>
<dbReference type="InterPro" id="IPR000516">
    <property type="entry name" value="Ni-dep_Hydgase_cyt-B"/>
</dbReference>
<dbReference type="Proteomes" id="UP000028824">
    <property type="component" value="Unassembled WGS sequence"/>
</dbReference>
<keyword evidence="4" id="KW-1003">Cell membrane</keyword>
<keyword evidence="16" id="KW-1185">Reference proteome</keyword>
<evidence type="ECO:0000256" key="2">
    <source>
        <dbReference type="ARBA" id="ARBA00008622"/>
    </source>
</evidence>
<dbReference type="PRINTS" id="PR00161">
    <property type="entry name" value="NIHGNASECYTB"/>
</dbReference>
<dbReference type="PANTHER" id="PTHR30485:SF0">
    <property type="entry name" value="NI_FE-HYDROGENASE 1 B-TYPE CYTOCHROME SUBUNIT-RELATED"/>
    <property type="match status" value="1"/>
</dbReference>
<dbReference type="Pfam" id="PF01292">
    <property type="entry name" value="Ni_hydr_CYTB"/>
    <property type="match status" value="1"/>
</dbReference>
<comment type="caution">
    <text evidence="15">The sequence shown here is derived from an EMBL/GenBank/DDBJ whole genome shotgun (WGS) entry which is preliminary data.</text>
</comment>
<keyword evidence="9 13" id="KW-1133">Transmembrane helix</keyword>
<sequence>MTDKIVRRNSVYVYEAPVRLWHWVNALSITVLCVTGYFIASPPPSMQIAEAYDQFVFGYIRFAHFAAGMILTVGFFGRLYWAFVGNRYARELFVLPVHRASFWRGVLHELRWYLFLEREPAKIVGHNPLAQLAMFVCITLGLIFMIVTGWALYAQGAGQGSYPDMAAGWVLGLIWNSQWLHTLHHLGMWMIVIFMIIHIYVAIREDIMSRQTMVSTMISGHRMFKDDEEA</sequence>
<evidence type="ECO:0000256" key="11">
    <source>
        <dbReference type="ARBA" id="ARBA00023136"/>
    </source>
</evidence>
<dbReference type="GO" id="GO:0020037">
    <property type="term" value="F:heme binding"/>
    <property type="evidence" value="ECO:0007669"/>
    <property type="project" value="TreeGrafter"/>
</dbReference>
<evidence type="ECO:0000256" key="8">
    <source>
        <dbReference type="ARBA" id="ARBA00022982"/>
    </source>
</evidence>
<dbReference type="PROSITE" id="PS00882">
    <property type="entry name" value="NI_HGENASE_CYTB_1"/>
    <property type="match status" value="1"/>
</dbReference>
<dbReference type="SUPFAM" id="SSF81342">
    <property type="entry name" value="Transmembrane di-heme cytochromes"/>
    <property type="match status" value="1"/>
</dbReference>
<keyword evidence="6 13" id="KW-0812">Transmembrane</keyword>
<keyword evidence="3" id="KW-0813">Transport</keyword>
<gene>
    <name evidence="15" type="ORF">CG50_02345</name>
</gene>
<dbReference type="EMBL" id="JFZB01000016">
    <property type="protein sequence ID" value="KFI26164.1"/>
    <property type="molecule type" value="Genomic_DNA"/>
</dbReference>
<dbReference type="GO" id="GO:0009055">
    <property type="term" value="F:electron transfer activity"/>
    <property type="evidence" value="ECO:0007669"/>
    <property type="project" value="InterPro"/>
</dbReference>
<feature type="transmembrane region" description="Helical" evidence="13">
    <location>
        <begin position="59"/>
        <end position="81"/>
    </location>
</feature>
<evidence type="ECO:0000256" key="5">
    <source>
        <dbReference type="ARBA" id="ARBA00022617"/>
    </source>
</evidence>
<evidence type="ECO:0000256" key="9">
    <source>
        <dbReference type="ARBA" id="ARBA00022989"/>
    </source>
</evidence>
<dbReference type="GO" id="GO:0005886">
    <property type="term" value="C:plasma membrane"/>
    <property type="evidence" value="ECO:0007669"/>
    <property type="project" value="UniProtKB-SubCell"/>
</dbReference>
<evidence type="ECO:0000256" key="7">
    <source>
        <dbReference type="ARBA" id="ARBA00022723"/>
    </source>
</evidence>
<comment type="subcellular location">
    <subcellularLocation>
        <location evidence="1">Cell membrane</location>
        <topology evidence="1">Multi-pass membrane protein</topology>
    </subcellularLocation>
</comment>
<dbReference type="GO" id="GO:0005506">
    <property type="term" value="F:iron ion binding"/>
    <property type="evidence" value="ECO:0007669"/>
    <property type="project" value="InterPro"/>
</dbReference>
<evidence type="ECO:0000256" key="10">
    <source>
        <dbReference type="ARBA" id="ARBA00023004"/>
    </source>
</evidence>
<evidence type="ECO:0000256" key="13">
    <source>
        <dbReference type="SAM" id="Phobius"/>
    </source>
</evidence>
<evidence type="ECO:0000256" key="3">
    <source>
        <dbReference type="ARBA" id="ARBA00022448"/>
    </source>
</evidence>
<feature type="transmembrane region" description="Helical" evidence="13">
    <location>
        <begin position="20"/>
        <end position="39"/>
    </location>
</feature>
<evidence type="ECO:0000256" key="6">
    <source>
        <dbReference type="ARBA" id="ARBA00022692"/>
    </source>
</evidence>
<dbReference type="RefSeq" id="WP_036637640.1">
    <property type="nucleotide sequence ID" value="NZ_CAXYYU010000034.1"/>
</dbReference>
<organism evidence="15 16">
    <name type="scientific">Paenirhodobacter enshiensis</name>
    <dbReference type="NCBI Taxonomy" id="1105367"/>
    <lineage>
        <taxon>Bacteria</taxon>
        <taxon>Pseudomonadati</taxon>
        <taxon>Pseudomonadota</taxon>
        <taxon>Alphaproteobacteria</taxon>
        <taxon>Rhodobacterales</taxon>
        <taxon>Rhodobacter group</taxon>
        <taxon>Paenirhodobacter</taxon>
    </lineage>
</organism>
<dbReference type="GO" id="GO:0022904">
    <property type="term" value="P:respiratory electron transport chain"/>
    <property type="evidence" value="ECO:0007669"/>
    <property type="project" value="InterPro"/>
</dbReference>
<feature type="domain" description="Cytochrome b561 bacterial/Ni-hydrogenase" evidence="14">
    <location>
        <begin position="13"/>
        <end position="220"/>
    </location>
</feature>
<keyword evidence="8" id="KW-0249">Electron transport</keyword>
<accession>A0A086XVW4</accession>
<name>A0A086XVW4_9RHOB</name>
<dbReference type="OrthoDB" id="9781740at2"/>
<evidence type="ECO:0000313" key="16">
    <source>
        <dbReference type="Proteomes" id="UP000028824"/>
    </source>
</evidence>
<dbReference type="InterPro" id="IPR051542">
    <property type="entry name" value="Hydrogenase_cytochrome"/>
</dbReference>
<keyword evidence="7" id="KW-0479">Metal-binding</keyword>
<dbReference type="InterPro" id="IPR011577">
    <property type="entry name" value="Cyt_b561_bac/Ni-Hgenase"/>
</dbReference>
<protein>
    <recommendedName>
        <fullName evidence="12">Probable Ni/Fe-hydrogenase B-type cytochrome subunit</fullName>
    </recommendedName>
</protein>
<reference evidence="15 16" key="1">
    <citation type="submission" date="2014-03" db="EMBL/GenBank/DDBJ databases">
        <title>Genome of Paenirhodobacter enshiensis DW2-9.</title>
        <authorList>
            <person name="Wang D."/>
            <person name="Wang G."/>
        </authorList>
    </citation>
    <scope>NUCLEOTIDE SEQUENCE [LARGE SCALE GENOMIC DNA]</scope>
    <source>
        <strain evidence="15 16">DW2-9</strain>
    </source>
</reference>
<keyword evidence="10" id="KW-0408">Iron</keyword>
<dbReference type="eggNOG" id="COG1969">
    <property type="taxonomic scope" value="Bacteria"/>
</dbReference>
<evidence type="ECO:0000313" key="15">
    <source>
        <dbReference type="EMBL" id="KFI26164.1"/>
    </source>
</evidence>
<evidence type="ECO:0000259" key="14">
    <source>
        <dbReference type="Pfam" id="PF01292"/>
    </source>
</evidence>
<dbReference type="PANTHER" id="PTHR30485">
    <property type="entry name" value="NI/FE-HYDROGENASE 1 B-TYPE CYTOCHROME SUBUNIT"/>
    <property type="match status" value="1"/>
</dbReference>
<proteinExistence type="inferred from homology"/>
<feature type="transmembrane region" description="Helical" evidence="13">
    <location>
        <begin position="132"/>
        <end position="153"/>
    </location>
</feature>
<dbReference type="InterPro" id="IPR016174">
    <property type="entry name" value="Di-haem_cyt_TM"/>
</dbReference>
<dbReference type="NCBIfam" id="TIGR02125">
    <property type="entry name" value="CytB-hydogenase"/>
    <property type="match status" value="1"/>
</dbReference>
<keyword evidence="11 13" id="KW-0472">Membrane</keyword>
<feature type="transmembrane region" description="Helical" evidence="13">
    <location>
        <begin position="186"/>
        <end position="203"/>
    </location>
</feature>
<dbReference type="Gene3D" id="1.20.950.20">
    <property type="entry name" value="Transmembrane di-heme cytochromes, Chain C"/>
    <property type="match status" value="1"/>
</dbReference>
<keyword evidence="5" id="KW-0349">Heme</keyword>